<dbReference type="OrthoDB" id="9785326at2"/>
<evidence type="ECO:0000256" key="1">
    <source>
        <dbReference type="ARBA" id="ARBA00010634"/>
    </source>
</evidence>
<keyword evidence="5" id="KW-1185">Reference proteome</keyword>
<evidence type="ECO:0000313" key="4">
    <source>
        <dbReference type="EMBL" id="TGY91895.1"/>
    </source>
</evidence>
<keyword evidence="4" id="KW-0449">Lipoprotein</keyword>
<dbReference type="RefSeq" id="WP_135945817.1">
    <property type="nucleotide sequence ID" value="NZ_BMEI01000004.1"/>
</dbReference>
<evidence type="ECO:0000313" key="5">
    <source>
        <dbReference type="Proteomes" id="UP000305451"/>
    </source>
</evidence>
<sequence length="257" mass="27744">MLTTFVGRARRAIKPALVIGVAALTTACASREQAAETGDPFEPLNRGIYTVNMALDDAVLEPAANAYTTVTPGPARDGVQNFMTNLNQPVVFANTLLQGNVRASVETFGRFTVNTIFGIGGVFDVASAAGVEQHQEDFGQTLAVWGVADGPFIMLPVLGPSSLRDGTGRFVDRYPHPLNWNAEYSQSTWAWGVRGLNGLDTRARAQGVFTTMESTAIDPYVQVRSAYRQLRASQIANENGDAFGELPDFSADYDEDE</sequence>
<protein>
    <submittedName>
        <fullName evidence="4">VacJ family lipoprotein</fullName>
    </submittedName>
</protein>
<feature type="signal peptide" evidence="3">
    <location>
        <begin position="1"/>
        <end position="34"/>
    </location>
</feature>
<dbReference type="PANTHER" id="PTHR30035">
    <property type="entry name" value="LIPOPROTEIN VACJ-RELATED"/>
    <property type="match status" value="1"/>
</dbReference>
<evidence type="ECO:0000256" key="2">
    <source>
        <dbReference type="ARBA" id="ARBA00022729"/>
    </source>
</evidence>
<dbReference type="EMBL" id="SRXV01000004">
    <property type="protein sequence ID" value="TGY91895.1"/>
    <property type="molecule type" value="Genomic_DNA"/>
</dbReference>
<dbReference type="Pfam" id="PF04333">
    <property type="entry name" value="MlaA"/>
    <property type="match status" value="1"/>
</dbReference>
<accession>A0A4S2H7V2</accession>
<gene>
    <name evidence="4" type="ORF">E5162_13570</name>
</gene>
<dbReference type="AlphaFoldDB" id="A0A4S2H7V2"/>
<name>A0A4S2H7V2_9PROT</name>
<reference evidence="4 5" key="1">
    <citation type="journal article" date="2013" name="Int. J. Syst. Evol. Microbiol.">
        <title>Marinicauda pacifica gen. nov., sp. nov., a prosthecate alphaproteobacterium of the family Hyphomonadaceae isolated from deep seawater.</title>
        <authorList>
            <person name="Zhang X.Y."/>
            <person name="Li G.W."/>
            <person name="Wang C.S."/>
            <person name="Zhang Y.J."/>
            <person name="Xu X.W."/>
            <person name="Li H."/>
            <person name="Liu A."/>
            <person name="Liu C."/>
            <person name="Xie B.B."/>
            <person name="Qin Q.L."/>
            <person name="Xu Z."/>
            <person name="Chen X.L."/>
            <person name="Zhou B.C."/>
            <person name="Zhang Y.Z."/>
        </authorList>
    </citation>
    <scope>NUCLEOTIDE SEQUENCE [LARGE SCALE GENOMIC DNA]</scope>
    <source>
        <strain evidence="4 5">P-1 km-3</strain>
    </source>
</reference>
<dbReference type="Proteomes" id="UP000305451">
    <property type="component" value="Unassembled WGS sequence"/>
</dbReference>
<feature type="chain" id="PRO_5020222223" evidence="3">
    <location>
        <begin position="35"/>
        <end position="257"/>
    </location>
</feature>
<proteinExistence type="inferred from homology"/>
<comment type="similarity">
    <text evidence="1">Belongs to the MlaA family.</text>
</comment>
<dbReference type="GO" id="GO:0120010">
    <property type="term" value="P:intermembrane phospholipid transfer"/>
    <property type="evidence" value="ECO:0007669"/>
    <property type="project" value="TreeGrafter"/>
</dbReference>
<comment type="caution">
    <text evidence="4">The sequence shown here is derived from an EMBL/GenBank/DDBJ whole genome shotgun (WGS) entry which is preliminary data.</text>
</comment>
<evidence type="ECO:0000256" key="3">
    <source>
        <dbReference type="SAM" id="SignalP"/>
    </source>
</evidence>
<organism evidence="4 5">
    <name type="scientific">Marinicauda pacifica</name>
    <dbReference type="NCBI Taxonomy" id="1133559"/>
    <lineage>
        <taxon>Bacteria</taxon>
        <taxon>Pseudomonadati</taxon>
        <taxon>Pseudomonadota</taxon>
        <taxon>Alphaproteobacteria</taxon>
        <taxon>Maricaulales</taxon>
        <taxon>Maricaulaceae</taxon>
        <taxon>Marinicauda</taxon>
    </lineage>
</organism>
<dbReference type="InterPro" id="IPR007428">
    <property type="entry name" value="MlaA"/>
</dbReference>
<keyword evidence="2 3" id="KW-0732">Signal</keyword>
<dbReference type="GO" id="GO:0016020">
    <property type="term" value="C:membrane"/>
    <property type="evidence" value="ECO:0007669"/>
    <property type="project" value="InterPro"/>
</dbReference>
<dbReference type="PRINTS" id="PR01805">
    <property type="entry name" value="VACJLIPOPROT"/>
</dbReference>
<dbReference type="PANTHER" id="PTHR30035:SF3">
    <property type="entry name" value="INTERMEMBRANE PHOSPHOLIPID TRANSPORT SYSTEM LIPOPROTEIN MLAA"/>
    <property type="match status" value="1"/>
</dbReference>